<protein>
    <submittedName>
        <fullName evidence="1">Uncharacterized protein</fullName>
    </submittedName>
</protein>
<sequence length="42" mass="4766">MRRRISVGVRGACRRQASRREAVATKERQGLVVRHRSFGISA</sequence>
<evidence type="ECO:0000313" key="1">
    <source>
        <dbReference type="EMBL" id="AUB39295.1"/>
    </source>
</evidence>
<dbReference type="KEGG" id="nfl:COO91_05287"/>
<dbReference type="EMBL" id="CP024785">
    <property type="protein sequence ID" value="AUB39295.1"/>
    <property type="molecule type" value="Genomic_DNA"/>
</dbReference>
<keyword evidence="2" id="KW-1185">Reference proteome</keyword>
<proteinExistence type="predicted"/>
<dbReference type="Proteomes" id="UP000232003">
    <property type="component" value="Chromosome"/>
</dbReference>
<evidence type="ECO:0000313" key="2">
    <source>
        <dbReference type="Proteomes" id="UP000232003"/>
    </source>
</evidence>
<reference evidence="1 2" key="1">
    <citation type="submission" date="2017-11" db="EMBL/GenBank/DDBJ databases">
        <title>Complete genome of a free-living desiccation-tolerant cyanobacterium and its photosynthetic adaptation to extreme terrestrial habitat.</title>
        <authorList>
            <person name="Shang J."/>
        </authorList>
    </citation>
    <scope>NUCLEOTIDE SEQUENCE [LARGE SCALE GENOMIC DNA]</scope>
    <source>
        <strain evidence="1 2">CCNUN1</strain>
    </source>
</reference>
<name>A0A2K8SX11_9NOSO</name>
<gene>
    <name evidence="1" type="ORF">COO91_05287</name>
</gene>
<dbReference type="AlphaFoldDB" id="A0A2K8SX11"/>
<accession>A0A2K8SX11</accession>
<organism evidence="1 2">
    <name type="scientific">Nostoc flagelliforme CCNUN1</name>
    <dbReference type="NCBI Taxonomy" id="2038116"/>
    <lineage>
        <taxon>Bacteria</taxon>
        <taxon>Bacillati</taxon>
        <taxon>Cyanobacteriota</taxon>
        <taxon>Cyanophyceae</taxon>
        <taxon>Nostocales</taxon>
        <taxon>Nostocaceae</taxon>
        <taxon>Nostoc</taxon>
    </lineage>
</organism>